<dbReference type="CDD" id="cd00082">
    <property type="entry name" value="HisKA"/>
    <property type="match status" value="1"/>
</dbReference>
<dbReference type="PANTHER" id="PTHR43547:SF2">
    <property type="entry name" value="HYBRID SIGNAL TRANSDUCTION HISTIDINE KINASE C"/>
    <property type="match status" value="1"/>
</dbReference>
<dbReference type="Gene3D" id="3.30.565.10">
    <property type="entry name" value="Histidine kinase-like ATPase, C-terminal domain"/>
    <property type="match status" value="2"/>
</dbReference>
<dbReference type="Gene3D" id="3.60.40.10">
    <property type="entry name" value="PPM-type phosphatase domain"/>
    <property type="match status" value="1"/>
</dbReference>
<evidence type="ECO:0000256" key="5">
    <source>
        <dbReference type="ARBA" id="ARBA00022679"/>
    </source>
</evidence>
<dbReference type="PROSITE" id="PS50109">
    <property type="entry name" value="HIS_KIN"/>
    <property type="match status" value="1"/>
</dbReference>
<comment type="catalytic activity">
    <reaction evidence="1">
        <text>ATP + protein L-histidine = ADP + protein N-phospho-L-histidine.</text>
        <dbReference type="EC" id="2.7.13.3"/>
    </reaction>
</comment>
<dbReference type="InterPro" id="IPR013655">
    <property type="entry name" value="PAS_fold_3"/>
</dbReference>
<dbReference type="InterPro" id="IPR003661">
    <property type="entry name" value="HisK_dim/P_dom"/>
</dbReference>
<sequence length="1625" mass="172768">MDRTDGAVDPLFAGRAGVAEAMAAVDWAATPLGPSQDWPTSLRSVVRVLLTSRFSMWMAWGPELTFFYNDSYQRDTLRGKHPWAVGRPFREVWSEVYDAVSPQVRAVIDHGESTWDEDLLLHLERHGWPEETYHTFSYSPLADEDGRVHGLFCAVVETTPRVLSERRMAFLRDLASAMTSARTTGEVARAAQEVLGDDHRDVPFGLVYLRPDGAASDVLELAAAMGISRGGAAAPPTADLGRTDAAAGSPWPLARAREGTAVVDLPSSVRADVPDTCDRAALVPLRAPGAASEELLGVLVVGLSRFLAFDDPYRDFVELVAGQVTSGVLDARAAESERRRAEALAELDEARRRFFADASHELRTPLTLIAGPVDGLLADPDLAPGRARADLEVVARNARRLTRLVGDLLEVARLQAGSASSPPLPLDLGRATVDVAGMVASAMQRAGLEYVVDAPSWPVPVAVARDGWERIVLNLVANALKYTRTGRVEVRLRREDGHAVLTVTDTGIGIPADEVPRLFDRFHRVEGTWARSAEGSGIGLALVRELVEFDGGSVDVRSEVGVGSTFTVTLPVREVPAPGPTDDDATGPTERARALVDEAELWVPTGSDASGSDAAGSAVIGRVLVADDNADMRAYITRLLAPRCTVTTATDGEEALRLALADPPDMIVSDVMMPGRDGLALLTALRSDPRTARVPVLLLSARAGEEAAVEGLAAQADDYLVKPFSPGELQARVQAHLQLGRSRREAEARFTAVADLAPAMIWVSDARGRRVFLNAGWSRFTGRDQADELGEGWVEGVHPDDRAGYDELVARGRELGRAWETDFRLRHADGTYHRLVEQATPVPGPDGRATGWVGSAVDVETRLQEADRARLLAEVGAAMESTDTVAGRLRELSRVLHDAHLADRVTVLDDEPEPDPRTLQRVLRVRDRTLGVLVLARDGRSAPWTDADRALVDEVVARTLPGLDNALLYADERSAAHRLAIVHHATAAFSAAATPAEVARAATDHVVELLGQDIEVAVFEYDAAQRQLRMVTRRPVVAPARSHGDVVPLEADTLLTRAVVTERSLWVHEPEPGEPEDAQDPELVALMRDRGLQKVVTIPLIAAGSVVGALAVGRDTRGRLDAGERLTLQSLAEPCAVALDRARLYRAEHEIAQTLQRSLLPQALPEVARLPIAVRYLPGAVGTSAGGDWYDVVEVGPHHVAVVVGDVVGQGTAAAAVMGQLRTALSGYLLAGHGPGPALDLLDGLVARVPGARASTAICLVVDTDSGEVHWARAGHLPALLVDADGPRLLTDPAGHGPLLGLAHDRRRARTEGVTRIVPGDDIVLYTDGLVERRGESLDDGLDRLLAVAASCTDVAPEPVASVLLDALAPAEAIDDVAVVVVRLAPAPLDSTFRADPAELAVLRRAVRAWAVPAGLRDEVVEDLQLALGEAATNAVEHAYGTVPPSSSEVTVHVAARPDGGVAVRVTDRGAWRDIPRDPGHRGRGLSMIRALASDVVVDGGPGGTTVSFTVPPGRRAVDRGRIRPPQVVPADEAVSVDVTGSTVEVTGDLDLVGADVLGRILAHPPGPEWSLDVTGVGHLASAGVGVLLAAADQGARLVLPRTGPAARVLALNGLTSPTEPVGRP</sequence>
<dbReference type="Gene3D" id="1.10.287.130">
    <property type="match status" value="1"/>
</dbReference>
<dbReference type="InterPro" id="IPR003594">
    <property type="entry name" value="HATPase_dom"/>
</dbReference>
<dbReference type="InterPro" id="IPR011006">
    <property type="entry name" value="CheY-like_superfamily"/>
</dbReference>
<organism evidence="14 15">
    <name type="scientific">Actinomycetospora termitidis</name>
    <dbReference type="NCBI Taxonomy" id="3053470"/>
    <lineage>
        <taxon>Bacteria</taxon>
        <taxon>Bacillati</taxon>
        <taxon>Actinomycetota</taxon>
        <taxon>Actinomycetes</taxon>
        <taxon>Pseudonocardiales</taxon>
        <taxon>Pseudonocardiaceae</taxon>
        <taxon>Actinomycetospora</taxon>
    </lineage>
</organism>
<dbReference type="CDD" id="cd17574">
    <property type="entry name" value="REC_OmpR"/>
    <property type="match status" value="1"/>
</dbReference>
<protein>
    <recommendedName>
        <fullName evidence="3">histidine kinase</fullName>
        <ecNumber evidence="3">2.7.13.3</ecNumber>
    </recommendedName>
</protein>
<dbReference type="SMART" id="SM00331">
    <property type="entry name" value="PP2C_SIG"/>
    <property type="match status" value="1"/>
</dbReference>
<evidence type="ECO:0000259" key="9">
    <source>
        <dbReference type="PROSITE" id="PS50109"/>
    </source>
</evidence>
<feature type="domain" description="PAS" evidence="11">
    <location>
        <begin position="746"/>
        <end position="816"/>
    </location>
</feature>
<evidence type="ECO:0000256" key="3">
    <source>
        <dbReference type="ARBA" id="ARBA00012438"/>
    </source>
</evidence>
<dbReference type="SUPFAM" id="SSF52172">
    <property type="entry name" value="CheY-like"/>
    <property type="match status" value="1"/>
</dbReference>
<dbReference type="SMART" id="SM00387">
    <property type="entry name" value="HATPase_c"/>
    <property type="match status" value="2"/>
</dbReference>
<dbReference type="NCBIfam" id="TIGR00229">
    <property type="entry name" value="sensory_box"/>
    <property type="match status" value="1"/>
</dbReference>
<dbReference type="Pfam" id="PF13581">
    <property type="entry name" value="HATPase_c_2"/>
    <property type="match status" value="1"/>
</dbReference>
<keyword evidence="15" id="KW-1185">Reference proteome</keyword>
<dbReference type="SUPFAM" id="SSF55781">
    <property type="entry name" value="GAF domain-like"/>
    <property type="match status" value="2"/>
</dbReference>
<dbReference type="SMART" id="SM00388">
    <property type="entry name" value="HisKA"/>
    <property type="match status" value="1"/>
</dbReference>
<keyword evidence="6" id="KW-0418">Kinase</keyword>
<dbReference type="InterPro" id="IPR036097">
    <property type="entry name" value="HisK_dim/P_sf"/>
</dbReference>
<evidence type="ECO:0000256" key="4">
    <source>
        <dbReference type="ARBA" id="ARBA00022553"/>
    </source>
</evidence>
<evidence type="ECO:0000256" key="6">
    <source>
        <dbReference type="ARBA" id="ARBA00022777"/>
    </source>
</evidence>
<dbReference type="InterPro" id="IPR001789">
    <property type="entry name" value="Sig_transdc_resp-reg_receiver"/>
</dbReference>
<feature type="domain" description="Histidine kinase" evidence="9">
    <location>
        <begin position="357"/>
        <end position="574"/>
    </location>
</feature>
<dbReference type="Gene3D" id="3.30.450.20">
    <property type="entry name" value="PAS domain"/>
    <property type="match status" value="2"/>
</dbReference>
<dbReference type="Pfam" id="PF02518">
    <property type="entry name" value="HATPase_c"/>
    <property type="match status" value="1"/>
</dbReference>
<dbReference type="InterPro" id="IPR005467">
    <property type="entry name" value="His_kinase_dom"/>
</dbReference>
<feature type="domain" description="Response regulatory" evidence="10">
    <location>
        <begin position="622"/>
        <end position="737"/>
    </location>
</feature>
<dbReference type="InterPro" id="IPR001932">
    <property type="entry name" value="PPM-type_phosphatase-like_dom"/>
</dbReference>
<feature type="domain" description="PPM-type phosphatase" evidence="13">
    <location>
        <begin position="1171"/>
        <end position="1384"/>
    </location>
</feature>
<dbReference type="Proteomes" id="UP001231924">
    <property type="component" value="Unassembled WGS sequence"/>
</dbReference>
<dbReference type="Pfam" id="PF00072">
    <property type="entry name" value="Response_reg"/>
    <property type="match status" value="1"/>
</dbReference>
<dbReference type="CDD" id="cd16936">
    <property type="entry name" value="HATPase_RsbW-like"/>
    <property type="match status" value="1"/>
</dbReference>
<dbReference type="InterPro" id="IPR029016">
    <property type="entry name" value="GAF-like_dom_sf"/>
</dbReference>
<dbReference type="Pfam" id="PF00512">
    <property type="entry name" value="HisKA"/>
    <property type="match status" value="1"/>
</dbReference>
<dbReference type="SUPFAM" id="SSF81606">
    <property type="entry name" value="PP2C-like"/>
    <property type="match status" value="1"/>
</dbReference>
<dbReference type="RefSeq" id="WP_286055184.1">
    <property type="nucleotide sequence ID" value="NZ_JASVWF010000005.1"/>
</dbReference>
<dbReference type="SUPFAM" id="SSF55874">
    <property type="entry name" value="ATPase domain of HSP90 chaperone/DNA topoisomerase II/histidine kinase"/>
    <property type="match status" value="2"/>
</dbReference>
<dbReference type="Pfam" id="PF08448">
    <property type="entry name" value="PAS_4"/>
    <property type="match status" value="1"/>
</dbReference>
<dbReference type="InterPro" id="IPR036457">
    <property type="entry name" value="PPM-type-like_dom_sf"/>
</dbReference>
<dbReference type="InterPro" id="IPR004358">
    <property type="entry name" value="Sig_transdc_His_kin-like_C"/>
</dbReference>
<evidence type="ECO:0000259" key="10">
    <source>
        <dbReference type="PROSITE" id="PS50110"/>
    </source>
</evidence>
<evidence type="ECO:0000313" key="15">
    <source>
        <dbReference type="Proteomes" id="UP001231924"/>
    </source>
</evidence>
<evidence type="ECO:0000256" key="1">
    <source>
        <dbReference type="ARBA" id="ARBA00000085"/>
    </source>
</evidence>
<dbReference type="SUPFAM" id="SSF55785">
    <property type="entry name" value="PYP-like sensor domain (PAS domain)"/>
    <property type="match status" value="1"/>
</dbReference>
<dbReference type="CDD" id="cd16922">
    <property type="entry name" value="HATPase_EvgS-ArcB-TorS-like"/>
    <property type="match status" value="1"/>
</dbReference>
<dbReference type="Pfam" id="PF08447">
    <property type="entry name" value="PAS_3"/>
    <property type="match status" value="1"/>
</dbReference>
<dbReference type="InterPro" id="IPR003018">
    <property type="entry name" value="GAF"/>
</dbReference>
<dbReference type="CDD" id="cd00130">
    <property type="entry name" value="PAS"/>
    <property type="match status" value="1"/>
</dbReference>
<evidence type="ECO:0000259" key="13">
    <source>
        <dbReference type="PROSITE" id="PS51746"/>
    </source>
</evidence>
<keyword evidence="4 8" id="KW-0597">Phosphoprotein</keyword>
<dbReference type="EMBL" id="JASVWF010000005">
    <property type="protein sequence ID" value="MDL5158646.1"/>
    <property type="molecule type" value="Genomic_DNA"/>
</dbReference>
<evidence type="ECO:0000256" key="7">
    <source>
        <dbReference type="ARBA" id="ARBA00023012"/>
    </source>
</evidence>
<dbReference type="Pfam" id="PF07228">
    <property type="entry name" value="SpoIIE"/>
    <property type="match status" value="1"/>
</dbReference>
<name>A0ABT7MD95_9PSEU</name>
<dbReference type="PROSITE" id="PS51746">
    <property type="entry name" value="PPM_2"/>
    <property type="match status" value="1"/>
</dbReference>
<evidence type="ECO:0000256" key="8">
    <source>
        <dbReference type="PROSITE-ProRule" id="PRU00169"/>
    </source>
</evidence>
<dbReference type="InterPro" id="IPR035965">
    <property type="entry name" value="PAS-like_dom_sf"/>
</dbReference>
<dbReference type="SUPFAM" id="SSF47384">
    <property type="entry name" value="Homodimeric domain of signal transducing histidine kinase"/>
    <property type="match status" value="1"/>
</dbReference>
<dbReference type="SMART" id="SM00448">
    <property type="entry name" value="REC"/>
    <property type="match status" value="1"/>
</dbReference>
<evidence type="ECO:0000259" key="12">
    <source>
        <dbReference type="PROSITE" id="PS50113"/>
    </source>
</evidence>
<dbReference type="InterPro" id="IPR000700">
    <property type="entry name" value="PAS-assoc_C"/>
</dbReference>
<dbReference type="SMART" id="SM00091">
    <property type="entry name" value="PAS"/>
    <property type="match status" value="1"/>
</dbReference>
<dbReference type="Gene3D" id="3.30.450.40">
    <property type="match status" value="2"/>
</dbReference>
<evidence type="ECO:0000256" key="2">
    <source>
        <dbReference type="ARBA" id="ARBA00004236"/>
    </source>
</evidence>
<dbReference type="PROSITE" id="PS50113">
    <property type="entry name" value="PAC"/>
    <property type="match status" value="1"/>
</dbReference>
<dbReference type="Gene3D" id="3.40.50.2300">
    <property type="match status" value="1"/>
</dbReference>
<dbReference type="InterPro" id="IPR000014">
    <property type="entry name" value="PAS"/>
</dbReference>
<dbReference type="PROSITE" id="PS50110">
    <property type="entry name" value="RESPONSE_REGULATORY"/>
    <property type="match status" value="1"/>
</dbReference>
<dbReference type="PANTHER" id="PTHR43547">
    <property type="entry name" value="TWO-COMPONENT HISTIDINE KINASE"/>
    <property type="match status" value="1"/>
</dbReference>
<dbReference type="InterPro" id="IPR013656">
    <property type="entry name" value="PAS_4"/>
</dbReference>
<evidence type="ECO:0000313" key="14">
    <source>
        <dbReference type="EMBL" id="MDL5158646.1"/>
    </source>
</evidence>
<keyword evidence="7" id="KW-0902">Two-component regulatory system</keyword>
<dbReference type="Pfam" id="PF13185">
    <property type="entry name" value="GAF_2"/>
    <property type="match status" value="1"/>
</dbReference>
<proteinExistence type="predicted"/>
<reference evidence="14 15" key="1">
    <citation type="submission" date="2023-06" db="EMBL/GenBank/DDBJ databases">
        <title>Actinomycetospora Odt1-22.</title>
        <authorList>
            <person name="Supong K."/>
        </authorList>
    </citation>
    <scope>NUCLEOTIDE SEQUENCE [LARGE SCALE GENOMIC DNA]</scope>
    <source>
        <strain evidence="14 15">Odt1-22</strain>
    </source>
</reference>
<feature type="domain" description="PAC" evidence="12">
    <location>
        <begin position="819"/>
        <end position="871"/>
    </location>
</feature>
<evidence type="ECO:0000259" key="11">
    <source>
        <dbReference type="PROSITE" id="PS50112"/>
    </source>
</evidence>
<dbReference type="EC" id="2.7.13.3" evidence="3"/>
<accession>A0ABT7MD95</accession>
<keyword evidence="5" id="KW-0808">Transferase</keyword>
<dbReference type="InterPro" id="IPR036890">
    <property type="entry name" value="HATPase_C_sf"/>
</dbReference>
<dbReference type="PRINTS" id="PR00344">
    <property type="entry name" value="BCTRLSENSOR"/>
</dbReference>
<comment type="subcellular location">
    <subcellularLocation>
        <location evidence="2">Cell membrane</location>
    </subcellularLocation>
</comment>
<dbReference type="PROSITE" id="PS50112">
    <property type="entry name" value="PAS"/>
    <property type="match status" value="1"/>
</dbReference>
<gene>
    <name evidence="14" type="ORF">QRT03_21945</name>
</gene>
<feature type="modified residue" description="4-aspartylphosphate" evidence="8">
    <location>
        <position position="670"/>
    </location>
</feature>
<comment type="caution">
    <text evidence="14">The sequence shown here is derived from an EMBL/GenBank/DDBJ whole genome shotgun (WGS) entry which is preliminary data.</text>
</comment>